<evidence type="ECO:0000256" key="9">
    <source>
        <dbReference type="SAM" id="MobiDB-lite"/>
    </source>
</evidence>
<dbReference type="PANTHER" id="PTHR10445">
    <property type="entry name" value="GENERAL TRANSCRIPTION FACTOR IIF SUBUNIT 2"/>
    <property type="match status" value="1"/>
</dbReference>
<dbReference type="InterPro" id="IPR036390">
    <property type="entry name" value="WH_DNA-bd_sf"/>
</dbReference>
<dbReference type="SUPFAM" id="SSF46785">
    <property type="entry name" value="Winged helix' DNA-binding domain"/>
    <property type="match status" value="1"/>
</dbReference>
<dbReference type="RefSeq" id="XP_023162877.1">
    <property type="nucleotide sequence ID" value="XM_023307109.2"/>
</dbReference>
<protein>
    <recommendedName>
        <fullName evidence="3">General transcription factor IIF subunit 2</fullName>
    </recommendedName>
    <alternativeName>
        <fullName evidence="8">Transcription initiation factor IIF subunit beta</fullName>
    </alternativeName>
</protein>
<dbReference type="GeneID" id="111594009"/>
<evidence type="ECO:0000256" key="1">
    <source>
        <dbReference type="ARBA" id="ARBA00004123"/>
    </source>
</evidence>
<evidence type="ECO:0000256" key="2">
    <source>
        <dbReference type="ARBA" id="ARBA00009543"/>
    </source>
</evidence>
<proteinExistence type="inferred from homology"/>
<evidence type="ECO:0000256" key="4">
    <source>
        <dbReference type="ARBA" id="ARBA00023015"/>
    </source>
</evidence>
<dbReference type="InterPro" id="IPR040450">
    <property type="entry name" value="TFIIF_beta_HTH"/>
</dbReference>
<dbReference type="FunFam" id="1.10.10.10:FF:000035">
    <property type="entry name" value="General transcription factor IIF subunit 2"/>
    <property type="match status" value="1"/>
</dbReference>
<evidence type="ECO:0000256" key="5">
    <source>
        <dbReference type="ARBA" id="ARBA00023125"/>
    </source>
</evidence>
<dbReference type="InterPro" id="IPR036388">
    <property type="entry name" value="WH-like_DNA-bd_sf"/>
</dbReference>
<feature type="domain" description="TFIIF beta subunit N-terminal" evidence="11">
    <location>
        <begin position="18"/>
        <end position="88"/>
    </location>
</feature>
<evidence type="ECO:0000256" key="8">
    <source>
        <dbReference type="ARBA" id="ARBA00033388"/>
    </source>
</evidence>
<sequence length="248" mass="28652">MAQEAIKKKKMDLSKAERGIWLVKVPNYVAELWEKSPSEMQVATMRMQKSETGNTEPAKVNLILSPELMQMAPGKPIAAEHELKLCKTIKGARLTGIFSTIDDSDSAMEGWITHKMECLPVCNDQYLKMKQHSLRGVKPTRVAEPLNNIVKNYKPVSNHAHNKDDNRRKKDGASKTLSKENIMDMLFQAFEKHQYYTLKDLQFITKQSVFVLKAILKDIGDYSKDPAHRQMWELKEEYRHYQQPDETK</sequence>
<keyword evidence="7" id="KW-0539">Nucleus</keyword>
<dbReference type="InterPro" id="IPR011039">
    <property type="entry name" value="TFIIF_interaction"/>
</dbReference>
<dbReference type="AlphaFoldDB" id="A0A6J1LEK7"/>
<dbReference type="InterPro" id="IPR040504">
    <property type="entry name" value="TFIIF_beta_N"/>
</dbReference>
<dbReference type="Gene3D" id="1.10.10.10">
    <property type="entry name" value="Winged helix-like DNA-binding domain superfamily/Winged helix DNA-binding domain"/>
    <property type="match status" value="1"/>
</dbReference>
<evidence type="ECO:0000259" key="11">
    <source>
        <dbReference type="Pfam" id="PF17683"/>
    </source>
</evidence>
<dbReference type="KEGG" id="dhe:111594009"/>
<dbReference type="GO" id="GO:0006367">
    <property type="term" value="P:transcription initiation at RNA polymerase II promoter"/>
    <property type="evidence" value="ECO:0007669"/>
    <property type="project" value="InterPro"/>
</dbReference>
<name>A0A6J1LEK7_DROHY</name>
<feature type="domain" description="TFIIF beta subunit HTH" evidence="10">
    <location>
        <begin position="178"/>
        <end position="239"/>
    </location>
</feature>
<keyword evidence="5" id="KW-0238">DNA-binding</keyword>
<dbReference type="OMA" id="HAHNKDD"/>
<gene>
    <name evidence="13" type="primary">LOC111594009</name>
</gene>
<reference evidence="13" key="1">
    <citation type="submission" date="2025-08" db="UniProtKB">
        <authorList>
            <consortium name="RefSeq"/>
        </authorList>
    </citation>
    <scope>IDENTIFICATION</scope>
    <source>
        <strain evidence="13">15085-1641.00</strain>
        <tissue evidence="13">Whole body</tissue>
    </source>
</reference>
<feature type="region of interest" description="Disordered" evidence="9">
    <location>
        <begin position="156"/>
        <end position="175"/>
    </location>
</feature>
<evidence type="ECO:0000313" key="12">
    <source>
        <dbReference type="Proteomes" id="UP000504633"/>
    </source>
</evidence>
<dbReference type="Pfam" id="PF02270">
    <property type="entry name" value="TFIIF_beta"/>
    <property type="match status" value="1"/>
</dbReference>
<evidence type="ECO:0000256" key="3">
    <source>
        <dbReference type="ARBA" id="ARBA00020815"/>
    </source>
</evidence>
<comment type="subcellular location">
    <subcellularLocation>
        <location evidence="1">Nucleus</location>
    </subcellularLocation>
</comment>
<comment type="similarity">
    <text evidence="2">Belongs to the TFIIF beta subunit family.</text>
</comment>
<dbReference type="PANTHER" id="PTHR10445:SF0">
    <property type="entry name" value="GENERAL TRANSCRIPTION FACTOR IIF SUBUNIT 2"/>
    <property type="match status" value="1"/>
</dbReference>
<dbReference type="InterPro" id="IPR003196">
    <property type="entry name" value="TFIIF_beta"/>
</dbReference>
<evidence type="ECO:0000313" key="13">
    <source>
        <dbReference type="RefSeq" id="XP_023162877.1"/>
    </source>
</evidence>
<keyword evidence="12" id="KW-1185">Reference proteome</keyword>
<organism evidence="12 13">
    <name type="scientific">Drosophila hydei</name>
    <name type="common">Fruit fly</name>
    <dbReference type="NCBI Taxonomy" id="7224"/>
    <lineage>
        <taxon>Eukaryota</taxon>
        <taxon>Metazoa</taxon>
        <taxon>Ecdysozoa</taxon>
        <taxon>Arthropoda</taxon>
        <taxon>Hexapoda</taxon>
        <taxon>Insecta</taxon>
        <taxon>Pterygota</taxon>
        <taxon>Neoptera</taxon>
        <taxon>Endopterygota</taxon>
        <taxon>Diptera</taxon>
        <taxon>Brachycera</taxon>
        <taxon>Muscomorpha</taxon>
        <taxon>Ephydroidea</taxon>
        <taxon>Drosophilidae</taxon>
        <taxon>Drosophila</taxon>
    </lineage>
</organism>
<dbReference type="GO" id="GO:0003677">
    <property type="term" value="F:DNA binding"/>
    <property type="evidence" value="ECO:0007669"/>
    <property type="project" value="UniProtKB-KW"/>
</dbReference>
<dbReference type="GO" id="GO:0005674">
    <property type="term" value="C:transcription factor TFIIF complex"/>
    <property type="evidence" value="ECO:0007669"/>
    <property type="project" value="InterPro"/>
</dbReference>
<dbReference type="SUPFAM" id="SSF50916">
    <property type="entry name" value="Rap30/74 interaction domains"/>
    <property type="match status" value="1"/>
</dbReference>
<keyword evidence="6" id="KW-0804">Transcription</keyword>
<evidence type="ECO:0000256" key="7">
    <source>
        <dbReference type="ARBA" id="ARBA00023242"/>
    </source>
</evidence>
<accession>A0A6J1LEK7</accession>
<feature type="compositionally biased region" description="Basic and acidic residues" evidence="9">
    <location>
        <begin position="161"/>
        <end position="175"/>
    </location>
</feature>
<dbReference type="Proteomes" id="UP000504633">
    <property type="component" value="Unplaced"/>
</dbReference>
<evidence type="ECO:0000256" key="6">
    <source>
        <dbReference type="ARBA" id="ARBA00023163"/>
    </source>
</evidence>
<dbReference type="Pfam" id="PF17683">
    <property type="entry name" value="TFIIF_beta_N"/>
    <property type="match status" value="1"/>
</dbReference>
<evidence type="ECO:0000259" key="10">
    <source>
        <dbReference type="Pfam" id="PF02270"/>
    </source>
</evidence>
<dbReference type="GO" id="GO:0006368">
    <property type="term" value="P:transcription elongation by RNA polymerase II"/>
    <property type="evidence" value="ECO:0007669"/>
    <property type="project" value="UniProtKB-ARBA"/>
</dbReference>
<dbReference type="OrthoDB" id="26094at2759"/>
<keyword evidence="4" id="KW-0805">Transcription regulation</keyword>
<dbReference type="CDD" id="cd07980">
    <property type="entry name" value="TFIIF_beta"/>
    <property type="match status" value="1"/>
</dbReference>